<gene>
    <name evidence="2" type="primary">spoIIIAD</name>
    <name evidence="2" type="ORF">OWO01_12790</name>
</gene>
<reference evidence="2" key="1">
    <citation type="submission" date="2022-11" db="EMBL/GenBank/DDBJ databases">
        <title>WGS of Natronobacillus azotifigens 24KS-1, an anaerobic diazotrophic haloalkaliphile from soda-rich habitats.</title>
        <authorList>
            <person name="Sorokin D.Y."/>
            <person name="Merkel A.Y."/>
        </authorList>
    </citation>
    <scope>NUCLEOTIDE SEQUENCE</scope>
    <source>
        <strain evidence="2">24KS-1</strain>
    </source>
</reference>
<name>A0A9J6RF66_9BACI</name>
<evidence type="ECO:0000256" key="1">
    <source>
        <dbReference type="SAM" id="Phobius"/>
    </source>
</evidence>
<keyword evidence="3" id="KW-1185">Reference proteome</keyword>
<dbReference type="Pfam" id="PF06686">
    <property type="entry name" value="SpoIIIAC"/>
    <property type="match status" value="2"/>
</dbReference>
<feature type="transmembrane region" description="Helical" evidence="1">
    <location>
        <begin position="106"/>
        <end position="127"/>
    </location>
</feature>
<evidence type="ECO:0000313" key="3">
    <source>
        <dbReference type="Proteomes" id="UP001084197"/>
    </source>
</evidence>
<proteinExistence type="predicted"/>
<dbReference type="Proteomes" id="UP001084197">
    <property type="component" value="Unassembled WGS sequence"/>
</dbReference>
<dbReference type="NCBIfam" id="TIGR02849">
    <property type="entry name" value="spore_III_AD"/>
    <property type="match status" value="1"/>
</dbReference>
<keyword evidence="1" id="KW-1133">Transmembrane helix</keyword>
<accession>A0A9J6RF66</accession>
<feature type="transmembrane region" description="Helical" evidence="1">
    <location>
        <begin position="27"/>
        <end position="54"/>
    </location>
</feature>
<feature type="transmembrane region" description="Helical" evidence="1">
    <location>
        <begin position="6"/>
        <end position="20"/>
    </location>
</feature>
<dbReference type="InterPro" id="IPR025664">
    <property type="entry name" value="Spore_III_AC/AD"/>
</dbReference>
<dbReference type="InterPro" id="IPR014211">
    <property type="entry name" value="Spore_III_AD"/>
</dbReference>
<dbReference type="AlphaFoldDB" id="A0A9J6RF66"/>
<sequence length="129" mass="13992">MVIIQIITISIVASLLYLILKPQNPSIAMFIVLVTSIIIFFFIVGHVSEVIALIRVLSQQANINSIYLETILQIIGISYIAEFGAHMTRDAGLASVAAKIEMAGKVFILVLAIPILTAVVETILAFLPN</sequence>
<protein>
    <submittedName>
        <fullName evidence="2">Stage III sporulation protein AD</fullName>
    </submittedName>
</protein>
<feature type="transmembrane region" description="Helical" evidence="1">
    <location>
        <begin position="66"/>
        <end position="85"/>
    </location>
</feature>
<dbReference type="EMBL" id="JAPRAT010000027">
    <property type="protein sequence ID" value="MCZ0704085.1"/>
    <property type="molecule type" value="Genomic_DNA"/>
</dbReference>
<comment type="caution">
    <text evidence="2">The sequence shown here is derived from an EMBL/GenBank/DDBJ whole genome shotgun (WGS) entry which is preliminary data.</text>
</comment>
<keyword evidence="1" id="KW-0472">Membrane</keyword>
<dbReference type="RefSeq" id="WP_268780852.1">
    <property type="nucleotide sequence ID" value="NZ_JAPRAT010000027.1"/>
</dbReference>
<organism evidence="2 3">
    <name type="scientific">Natronobacillus azotifigens</name>
    <dbReference type="NCBI Taxonomy" id="472978"/>
    <lineage>
        <taxon>Bacteria</taxon>
        <taxon>Bacillati</taxon>
        <taxon>Bacillota</taxon>
        <taxon>Bacilli</taxon>
        <taxon>Bacillales</taxon>
        <taxon>Bacillaceae</taxon>
        <taxon>Natronobacillus</taxon>
    </lineage>
</organism>
<evidence type="ECO:0000313" key="2">
    <source>
        <dbReference type="EMBL" id="MCZ0704085.1"/>
    </source>
</evidence>
<keyword evidence="1" id="KW-0812">Transmembrane</keyword>